<keyword evidence="6" id="KW-0012">Acyltransferase</keyword>
<dbReference type="InterPro" id="IPR001917">
    <property type="entry name" value="Aminotrans_II_pyridoxalP_BS"/>
</dbReference>
<comment type="caution">
    <text evidence="6">The sequence shown here is derived from an EMBL/GenBank/DDBJ whole genome shotgun (WGS) entry which is preliminary data.</text>
</comment>
<dbReference type="Pfam" id="PF00155">
    <property type="entry name" value="Aminotran_1_2"/>
    <property type="match status" value="1"/>
</dbReference>
<evidence type="ECO:0000256" key="4">
    <source>
        <dbReference type="RuleBase" id="RU003693"/>
    </source>
</evidence>
<evidence type="ECO:0000256" key="2">
    <source>
        <dbReference type="ARBA" id="ARBA00022679"/>
    </source>
</evidence>
<gene>
    <name evidence="6" type="ORF">GGQ59_001696</name>
</gene>
<keyword evidence="2 6" id="KW-0808">Transferase</keyword>
<evidence type="ECO:0000256" key="3">
    <source>
        <dbReference type="ARBA" id="ARBA00022898"/>
    </source>
</evidence>
<comment type="cofactor">
    <cofactor evidence="1 4">
        <name>pyridoxal 5'-phosphate</name>
        <dbReference type="ChEBI" id="CHEBI:597326"/>
    </cofactor>
</comment>
<dbReference type="Gene3D" id="3.40.640.10">
    <property type="entry name" value="Type I PLP-dependent aspartate aminotransferase-like (Major domain)"/>
    <property type="match status" value="1"/>
</dbReference>
<dbReference type="InterPro" id="IPR015422">
    <property type="entry name" value="PyrdxlP-dep_Trfase_small"/>
</dbReference>
<dbReference type="PROSITE" id="PS00599">
    <property type="entry name" value="AA_TRANSFER_CLASS_2"/>
    <property type="match status" value="1"/>
</dbReference>
<dbReference type="Proteomes" id="UP000563524">
    <property type="component" value="Unassembled WGS sequence"/>
</dbReference>
<evidence type="ECO:0000259" key="5">
    <source>
        <dbReference type="Pfam" id="PF00155"/>
    </source>
</evidence>
<dbReference type="AlphaFoldDB" id="A0A840I4G5"/>
<comment type="similarity">
    <text evidence="4">Belongs to the class-II pyridoxal-phosphate-dependent aminotransferase family.</text>
</comment>
<feature type="domain" description="Aminotransferase class I/classII large" evidence="5">
    <location>
        <begin position="45"/>
        <end position="386"/>
    </location>
</feature>
<proteinExistence type="inferred from homology"/>
<protein>
    <submittedName>
        <fullName evidence="6">8-amino-7-oxononanoate synthase</fullName>
        <ecNumber evidence="6">2.3.1.47</ecNumber>
    </submittedName>
</protein>
<dbReference type="PANTHER" id="PTHR13693">
    <property type="entry name" value="CLASS II AMINOTRANSFERASE/8-AMINO-7-OXONONANOATE SYNTHASE"/>
    <property type="match status" value="1"/>
</dbReference>
<organism evidence="6 7">
    <name type="scientific">Parvularcula dongshanensis</name>
    <dbReference type="NCBI Taxonomy" id="1173995"/>
    <lineage>
        <taxon>Bacteria</taxon>
        <taxon>Pseudomonadati</taxon>
        <taxon>Pseudomonadota</taxon>
        <taxon>Alphaproteobacteria</taxon>
        <taxon>Parvularculales</taxon>
        <taxon>Parvularculaceae</taxon>
        <taxon>Parvularcula</taxon>
    </lineage>
</organism>
<dbReference type="InterPro" id="IPR015424">
    <property type="entry name" value="PyrdxlP-dep_Trfase"/>
</dbReference>
<sequence>MSIFDKYAAFLERYQMAEMMPKNPLGMRFDEILTPTRARVDGREIILAGTNNYLGLTFDEDAKAAAAEAIAHHGTGTTGSRMANGSYAEHQDLEAEIADWLGMKSCIVFTTGYQTNLAAIGTLAGRDDLILIDADSHASIYDACRMSDAKMVRFKHNRPDDLDQKLERLLPETKGSALVVVEGLYSMFGDIAPLGEFAAVCEKHGAYFFVDEAHSVGVYGEEGRGVADMQGVLDKVDFFSGTFSKSLASVGGFCTSRHAEFDRIRSIMRPYTFTASASPATIASTRVTLAKLREGEGLRQNLWARAEQLHAGLSEMGFTLCAEPSPIVAVRRSSDLETVMGWQQLMQAGVYVNLAVPPATPKGACLLRLSLSAAHTEDDIDAILGAFAQLAEQGAVAVAAE</sequence>
<name>A0A840I4G5_9PROT</name>
<dbReference type="EMBL" id="JACHOB010000003">
    <property type="protein sequence ID" value="MBB4659171.1"/>
    <property type="molecule type" value="Genomic_DNA"/>
</dbReference>
<evidence type="ECO:0000313" key="6">
    <source>
        <dbReference type="EMBL" id="MBB4659171.1"/>
    </source>
</evidence>
<evidence type="ECO:0000313" key="7">
    <source>
        <dbReference type="Proteomes" id="UP000563524"/>
    </source>
</evidence>
<dbReference type="SUPFAM" id="SSF53383">
    <property type="entry name" value="PLP-dependent transferases"/>
    <property type="match status" value="1"/>
</dbReference>
<dbReference type="EC" id="2.3.1.47" evidence="6"/>
<dbReference type="InterPro" id="IPR015421">
    <property type="entry name" value="PyrdxlP-dep_Trfase_major"/>
</dbReference>
<dbReference type="GO" id="GO:0008710">
    <property type="term" value="F:8-amino-7-oxononanoate synthase activity"/>
    <property type="evidence" value="ECO:0007669"/>
    <property type="project" value="UniProtKB-EC"/>
</dbReference>
<dbReference type="RefSeq" id="WP_183817509.1">
    <property type="nucleotide sequence ID" value="NZ_JACHOB010000003.1"/>
</dbReference>
<dbReference type="InterPro" id="IPR004839">
    <property type="entry name" value="Aminotransferase_I/II_large"/>
</dbReference>
<accession>A0A840I4G5</accession>
<dbReference type="NCBIfam" id="NF047599">
    <property type="entry name" value="SerpalmtaseBetaP"/>
    <property type="match status" value="1"/>
</dbReference>
<reference evidence="6 7" key="1">
    <citation type="submission" date="2020-08" db="EMBL/GenBank/DDBJ databases">
        <title>Genomic Encyclopedia of Type Strains, Phase IV (KMG-IV): sequencing the most valuable type-strain genomes for metagenomic binning, comparative biology and taxonomic classification.</title>
        <authorList>
            <person name="Goeker M."/>
        </authorList>
    </citation>
    <scope>NUCLEOTIDE SEQUENCE [LARGE SCALE GENOMIC DNA]</scope>
    <source>
        <strain evidence="6 7">DSM 102850</strain>
    </source>
</reference>
<dbReference type="Gene3D" id="3.90.1150.10">
    <property type="entry name" value="Aspartate Aminotransferase, domain 1"/>
    <property type="match status" value="1"/>
</dbReference>
<evidence type="ECO:0000256" key="1">
    <source>
        <dbReference type="ARBA" id="ARBA00001933"/>
    </source>
</evidence>
<keyword evidence="7" id="KW-1185">Reference proteome</keyword>
<dbReference type="GO" id="GO:0030170">
    <property type="term" value="F:pyridoxal phosphate binding"/>
    <property type="evidence" value="ECO:0007669"/>
    <property type="project" value="InterPro"/>
</dbReference>
<dbReference type="PANTHER" id="PTHR13693:SF3">
    <property type="entry name" value="LD36009P"/>
    <property type="match status" value="1"/>
</dbReference>
<dbReference type="InterPro" id="IPR050087">
    <property type="entry name" value="AON_synthase_class-II"/>
</dbReference>
<keyword evidence="3 4" id="KW-0663">Pyridoxal phosphate</keyword>